<keyword evidence="2" id="KW-0175">Coiled coil</keyword>
<keyword evidence="1" id="KW-0802">TPR repeat</keyword>
<proteinExistence type="predicted"/>
<evidence type="ECO:0000313" key="4">
    <source>
        <dbReference type="Proteomes" id="UP001628668"/>
    </source>
</evidence>
<dbReference type="Pfam" id="PF02810">
    <property type="entry name" value="SEC-C"/>
    <property type="match status" value="1"/>
</dbReference>
<dbReference type="Proteomes" id="UP001628668">
    <property type="component" value="Unassembled WGS sequence"/>
</dbReference>
<dbReference type="Gene3D" id="3.10.450.50">
    <property type="match status" value="1"/>
</dbReference>
<protein>
    <submittedName>
        <fullName evidence="3">SEC-C metal-binding domain-containing protein</fullName>
    </submittedName>
</protein>
<name>A0ABW8VS24_9BACI</name>
<accession>A0ABW8VS24</accession>
<dbReference type="InterPro" id="IPR019734">
    <property type="entry name" value="TPR_rpt"/>
</dbReference>
<comment type="caution">
    <text evidence="3">The sequence shown here is derived from an EMBL/GenBank/DDBJ whole genome shotgun (WGS) entry which is preliminary data.</text>
</comment>
<dbReference type="InterPro" id="IPR004027">
    <property type="entry name" value="SEC_C_motif"/>
</dbReference>
<evidence type="ECO:0000256" key="2">
    <source>
        <dbReference type="SAM" id="Coils"/>
    </source>
</evidence>
<organism evidence="3 4">
    <name type="scientific">Rossellomorea oryzaecorticis</name>
    <dbReference type="NCBI Taxonomy" id="1396505"/>
    <lineage>
        <taxon>Bacteria</taxon>
        <taxon>Bacillati</taxon>
        <taxon>Bacillota</taxon>
        <taxon>Bacilli</taxon>
        <taxon>Bacillales</taxon>
        <taxon>Bacillaceae</taxon>
        <taxon>Rossellomorea</taxon>
    </lineage>
</organism>
<feature type="coiled-coil region" evidence="2">
    <location>
        <begin position="440"/>
        <end position="474"/>
    </location>
</feature>
<dbReference type="PROSITE" id="PS50005">
    <property type="entry name" value="TPR"/>
    <property type="match status" value="1"/>
</dbReference>
<reference evidence="3 4" key="1">
    <citation type="submission" date="2024-12" db="EMBL/GenBank/DDBJ databases">
        <authorList>
            <person name="Li X."/>
            <person name="Zhang D."/>
        </authorList>
    </citation>
    <scope>NUCLEOTIDE SEQUENCE [LARGE SCALE GENOMIC DNA]</scope>
    <source>
        <strain evidence="3 4">JCM19602</strain>
    </source>
</reference>
<dbReference type="SUPFAM" id="SSF48452">
    <property type="entry name" value="TPR-like"/>
    <property type="match status" value="1"/>
</dbReference>
<sequence>MAEVGRNEPCPCGSGKKYKKCCGGANVSQIDHLLLDELERVFGMVVDFAYERLGWKLDREKGKIMGQLPYLPEFDLPFYTWFLLTNKGNDERTILEQFIHENLDSISRVRVREIVKKWVSYQFVCGKLVERKGDLIIVEDFLSSERFELRELDMPFTVGQAVFTAAMPYENQQHVPFTTFFNFLPEVSAFVERTVKESYEETSMEVQEFYRENFLVLLEKVFRSFEEDEKIHFDIGALPWRNEGEQEAGEELHSFVLDHSLEEEYAFLLTKYLSDYFKVASPRIRNPRVYAAAMYYLGSEVFPVTRFSQKDLGEEFSVSAGSISNRAYDIDEKIGEKIGEDLSKMSTPDESDVFYHYGNGPAPTEKSMWETVVAVEKNNGSLDFDEVINKVAEGKMELPELDDKEKAQSIVYDAYEKSGAERYVLCANALLLNPECADAVNILAEKETKVEKKIELLEKAVEYAEKDVRLYADEDINFWLYIRTRPYMRVTFNLAIALKEAGQYEKATSYMERLIQLNREDNQGVRFELLPILIELGKKKQAEQLMEKYEEESAYFAYMELFIAMKFHKGKVKELADLAIEMNPYPMAYILGLSPLPSKMPETFTYGSEEEGIIIAHKTKFLWKNSEHVLEQMIESR</sequence>
<keyword evidence="4" id="KW-1185">Reference proteome</keyword>
<dbReference type="RefSeq" id="WP_411159167.1">
    <property type="nucleotide sequence ID" value="NZ_JBJOSA010000003.1"/>
</dbReference>
<evidence type="ECO:0000256" key="1">
    <source>
        <dbReference type="PROSITE-ProRule" id="PRU00339"/>
    </source>
</evidence>
<dbReference type="Gene3D" id="1.25.40.10">
    <property type="entry name" value="Tetratricopeptide repeat domain"/>
    <property type="match status" value="1"/>
</dbReference>
<dbReference type="EMBL" id="JBJOSA010000003">
    <property type="protein sequence ID" value="MFL8936234.1"/>
    <property type="molecule type" value="Genomic_DNA"/>
</dbReference>
<dbReference type="InterPro" id="IPR011990">
    <property type="entry name" value="TPR-like_helical_dom_sf"/>
</dbReference>
<gene>
    <name evidence="3" type="ORF">ACKA06_05475</name>
</gene>
<feature type="repeat" description="TPR" evidence="1">
    <location>
        <begin position="488"/>
        <end position="521"/>
    </location>
</feature>
<dbReference type="SUPFAM" id="SSF103642">
    <property type="entry name" value="Sec-C motif"/>
    <property type="match status" value="1"/>
</dbReference>
<evidence type="ECO:0000313" key="3">
    <source>
        <dbReference type="EMBL" id="MFL8936234.1"/>
    </source>
</evidence>